<dbReference type="AlphaFoldDB" id="A0AAV4V9P2"/>
<accession>A0AAV4V9P2</accession>
<sequence>MIPWEEIEFCLVTFINCNTKEYNRKRLYFTSVLSETKLIGHLQCISELLRSAKDSVEDISEKEQPRRSDIIQTICKRAFVHRFIQLLRTN</sequence>
<dbReference type="Proteomes" id="UP001054945">
    <property type="component" value="Unassembled WGS sequence"/>
</dbReference>
<evidence type="ECO:0000313" key="2">
    <source>
        <dbReference type="Proteomes" id="UP001054945"/>
    </source>
</evidence>
<gene>
    <name evidence="1" type="ORF">CEXT_607411</name>
</gene>
<comment type="caution">
    <text evidence="1">The sequence shown here is derived from an EMBL/GenBank/DDBJ whole genome shotgun (WGS) entry which is preliminary data.</text>
</comment>
<organism evidence="1 2">
    <name type="scientific">Caerostris extrusa</name>
    <name type="common">Bark spider</name>
    <name type="synonym">Caerostris bankana</name>
    <dbReference type="NCBI Taxonomy" id="172846"/>
    <lineage>
        <taxon>Eukaryota</taxon>
        <taxon>Metazoa</taxon>
        <taxon>Ecdysozoa</taxon>
        <taxon>Arthropoda</taxon>
        <taxon>Chelicerata</taxon>
        <taxon>Arachnida</taxon>
        <taxon>Araneae</taxon>
        <taxon>Araneomorphae</taxon>
        <taxon>Entelegynae</taxon>
        <taxon>Araneoidea</taxon>
        <taxon>Araneidae</taxon>
        <taxon>Caerostris</taxon>
    </lineage>
</organism>
<dbReference type="EMBL" id="BPLR01014151">
    <property type="protein sequence ID" value="GIY66773.1"/>
    <property type="molecule type" value="Genomic_DNA"/>
</dbReference>
<reference evidence="1 2" key="1">
    <citation type="submission" date="2021-06" db="EMBL/GenBank/DDBJ databases">
        <title>Caerostris extrusa draft genome.</title>
        <authorList>
            <person name="Kono N."/>
            <person name="Arakawa K."/>
        </authorList>
    </citation>
    <scope>NUCLEOTIDE SEQUENCE [LARGE SCALE GENOMIC DNA]</scope>
</reference>
<name>A0AAV4V9P2_CAEEX</name>
<evidence type="ECO:0000313" key="1">
    <source>
        <dbReference type="EMBL" id="GIY66773.1"/>
    </source>
</evidence>
<proteinExistence type="predicted"/>
<keyword evidence="2" id="KW-1185">Reference proteome</keyword>
<protein>
    <submittedName>
        <fullName evidence="1">Uncharacterized protein</fullName>
    </submittedName>
</protein>